<dbReference type="PROSITE" id="PS50015">
    <property type="entry name" value="SAP_B"/>
    <property type="match status" value="1"/>
</dbReference>
<keyword evidence="7 12" id="KW-0862">Zinc</keyword>
<feature type="signal peptide" evidence="14">
    <location>
        <begin position="1"/>
        <end position="21"/>
    </location>
</feature>
<evidence type="ECO:0000256" key="5">
    <source>
        <dbReference type="ARBA" id="ARBA00022729"/>
    </source>
</evidence>
<dbReference type="PANTHER" id="PTHR10340">
    <property type="entry name" value="SPHINGOMYELIN PHOSPHODIESTERASE"/>
    <property type="match status" value="1"/>
</dbReference>
<evidence type="ECO:0000256" key="11">
    <source>
        <dbReference type="PIRNR" id="PIRNR000948"/>
    </source>
</evidence>
<keyword evidence="4 12" id="KW-0479">Metal-binding</keyword>
<evidence type="ECO:0000256" key="14">
    <source>
        <dbReference type="SAM" id="SignalP"/>
    </source>
</evidence>
<dbReference type="GO" id="GO:0005764">
    <property type="term" value="C:lysosome"/>
    <property type="evidence" value="ECO:0007669"/>
    <property type="project" value="TreeGrafter"/>
</dbReference>
<evidence type="ECO:0000256" key="7">
    <source>
        <dbReference type="ARBA" id="ARBA00022833"/>
    </source>
</evidence>
<dbReference type="EMBL" id="JANEYG010000006">
    <property type="protein sequence ID" value="KAJ8922712.1"/>
    <property type="molecule type" value="Genomic_DNA"/>
</dbReference>
<dbReference type="InterPro" id="IPR011160">
    <property type="entry name" value="Sphingomy_PDE"/>
</dbReference>
<comment type="cofactor">
    <cofactor evidence="12">
        <name>Zn(2+)</name>
        <dbReference type="ChEBI" id="CHEBI:29105"/>
    </cofactor>
    <text evidence="12">Binds 2 Zn(2+) ions per subunit.</text>
</comment>
<feature type="binding site" evidence="12">
    <location>
        <position position="438"/>
    </location>
    <ligand>
        <name>Zn(2+)</name>
        <dbReference type="ChEBI" id="CHEBI:29105"/>
        <label>2</label>
    </ligand>
</feature>
<comment type="function">
    <text evidence="11">Converts sphingomyelin to ceramide.</text>
</comment>
<keyword evidence="11" id="KW-0326">Glycosidase</keyword>
<dbReference type="GO" id="GO:0006685">
    <property type="term" value="P:sphingomyelin catabolic process"/>
    <property type="evidence" value="ECO:0007669"/>
    <property type="project" value="UniProtKB-UniRule"/>
</dbReference>
<organism evidence="16 17">
    <name type="scientific">Exocentrus adspersus</name>
    <dbReference type="NCBI Taxonomy" id="1586481"/>
    <lineage>
        <taxon>Eukaryota</taxon>
        <taxon>Metazoa</taxon>
        <taxon>Ecdysozoa</taxon>
        <taxon>Arthropoda</taxon>
        <taxon>Hexapoda</taxon>
        <taxon>Insecta</taxon>
        <taxon>Pterygota</taxon>
        <taxon>Neoptera</taxon>
        <taxon>Endopterygota</taxon>
        <taxon>Coleoptera</taxon>
        <taxon>Polyphaga</taxon>
        <taxon>Cucujiformia</taxon>
        <taxon>Chrysomeloidea</taxon>
        <taxon>Cerambycidae</taxon>
        <taxon>Lamiinae</taxon>
        <taxon>Acanthocinini</taxon>
        <taxon>Exocentrus</taxon>
    </lineage>
</organism>
<dbReference type="Pfam" id="PF00149">
    <property type="entry name" value="Metallophos"/>
    <property type="match status" value="1"/>
</dbReference>
<comment type="catalytic activity">
    <reaction evidence="10">
        <text>a sphingomyelin + H2O = phosphocholine + an N-acylsphing-4-enine + H(+)</text>
        <dbReference type="Rhea" id="RHEA:19253"/>
        <dbReference type="ChEBI" id="CHEBI:15377"/>
        <dbReference type="ChEBI" id="CHEBI:15378"/>
        <dbReference type="ChEBI" id="CHEBI:17636"/>
        <dbReference type="ChEBI" id="CHEBI:52639"/>
        <dbReference type="ChEBI" id="CHEBI:295975"/>
        <dbReference type="EC" id="3.1.4.12"/>
    </reaction>
    <physiologicalReaction direction="left-to-right" evidence="10">
        <dbReference type="Rhea" id="RHEA:19254"/>
    </physiologicalReaction>
</comment>
<feature type="binding site" evidence="12">
    <location>
        <position position="404"/>
    </location>
    <ligand>
        <name>Zn(2+)</name>
        <dbReference type="ChEBI" id="CHEBI:29105"/>
        <label>2</label>
    </ligand>
</feature>
<dbReference type="AlphaFoldDB" id="A0AAV8W7V3"/>
<feature type="disulfide bond" evidence="13">
    <location>
        <begin position="201"/>
        <end position="206"/>
    </location>
</feature>
<comment type="subcellular location">
    <subcellularLocation>
        <location evidence="1">Secreted</location>
    </subcellularLocation>
</comment>
<evidence type="ECO:0000256" key="4">
    <source>
        <dbReference type="ARBA" id="ARBA00022723"/>
    </source>
</evidence>
<dbReference type="InterPro" id="IPR041805">
    <property type="entry name" value="ASMase/PPN1_MPP"/>
</dbReference>
<keyword evidence="8 13" id="KW-1015">Disulfide bond</keyword>
<evidence type="ECO:0000256" key="9">
    <source>
        <dbReference type="ARBA" id="ARBA00023180"/>
    </source>
</evidence>
<accession>A0AAV8W7V3</accession>
<evidence type="ECO:0000256" key="6">
    <source>
        <dbReference type="ARBA" id="ARBA00022801"/>
    </source>
</evidence>
<feature type="binding site" evidence="12">
    <location>
        <position position="258"/>
    </location>
    <ligand>
        <name>Zn(2+)</name>
        <dbReference type="ChEBI" id="CHEBI:29105"/>
        <label>2</label>
    </ligand>
</feature>
<feature type="disulfide bond" evidence="13">
    <location>
        <begin position="71"/>
        <end position="149"/>
    </location>
</feature>
<keyword evidence="17" id="KW-1185">Reference proteome</keyword>
<dbReference type="Pfam" id="PF19272">
    <property type="entry name" value="ASMase_C"/>
    <property type="match status" value="1"/>
</dbReference>
<feature type="disulfide bond" evidence="13">
    <location>
        <begin position="364"/>
        <end position="412"/>
    </location>
</feature>
<evidence type="ECO:0000256" key="1">
    <source>
        <dbReference type="ARBA" id="ARBA00004613"/>
    </source>
</evidence>
<evidence type="ECO:0000256" key="3">
    <source>
        <dbReference type="ARBA" id="ARBA00022525"/>
    </source>
</evidence>
<name>A0AAV8W7V3_9CUCU</name>
<comment type="similarity">
    <text evidence="2 11">Belongs to the acid sphingomyelinase family.</text>
</comment>
<dbReference type="GO" id="GO:0061750">
    <property type="term" value="F:acid sphingomyelin phosphodiesterase activity"/>
    <property type="evidence" value="ECO:0007669"/>
    <property type="project" value="TreeGrafter"/>
</dbReference>
<feature type="binding site" evidence="12">
    <location>
        <position position="188"/>
    </location>
    <ligand>
        <name>Zn(2+)</name>
        <dbReference type="ChEBI" id="CHEBI:29105"/>
        <label>1</label>
    </ligand>
</feature>
<keyword evidence="3" id="KW-0964">Secreted</keyword>
<keyword evidence="6 11" id="KW-0378">Hydrolase</keyword>
<evidence type="ECO:0000313" key="17">
    <source>
        <dbReference type="Proteomes" id="UP001159042"/>
    </source>
</evidence>
<dbReference type="EC" id="3.1.4.12" evidence="11"/>
<reference evidence="16 17" key="1">
    <citation type="journal article" date="2023" name="Insect Mol. Biol.">
        <title>Genome sequencing provides insights into the evolution of gene families encoding plant cell wall-degrading enzymes in longhorned beetles.</title>
        <authorList>
            <person name="Shin N.R."/>
            <person name="Okamura Y."/>
            <person name="Kirsch R."/>
            <person name="Pauchet Y."/>
        </authorList>
    </citation>
    <scope>NUCLEOTIDE SEQUENCE [LARGE SCALE GENOMIC DNA]</scope>
    <source>
        <strain evidence="16">EAD_L_NR</strain>
    </source>
</reference>
<feature type="disulfide bond" evidence="13">
    <location>
        <begin position="564"/>
        <end position="568"/>
    </location>
</feature>
<feature type="binding site" evidence="12">
    <location>
        <position position="440"/>
    </location>
    <ligand>
        <name>Zn(2+)</name>
        <dbReference type="ChEBI" id="CHEBI:29105"/>
        <label>1</label>
    </ligand>
</feature>
<feature type="disulfide bond" evidence="13">
    <location>
        <begin position="102"/>
        <end position="113"/>
    </location>
</feature>
<evidence type="ECO:0000256" key="12">
    <source>
        <dbReference type="PIRSR" id="PIRSR000948-1"/>
    </source>
</evidence>
<feature type="binding site" evidence="12">
    <location>
        <position position="297"/>
    </location>
    <ligand>
        <name>Zn(2+)</name>
        <dbReference type="ChEBI" id="CHEBI:29105"/>
        <label>2</label>
    </ligand>
</feature>
<feature type="binding site" evidence="12">
    <location>
        <position position="258"/>
    </location>
    <ligand>
        <name>Zn(2+)</name>
        <dbReference type="ChEBI" id="CHEBI:29105"/>
        <label>1</label>
    </ligand>
</feature>
<dbReference type="GO" id="GO:0016798">
    <property type="term" value="F:hydrolase activity, acting on glycosyl bonds"/>
    <property type="evidence" value="ECO:0007669"/>
    <property type="project" value="UniProtKB-KW"/>
</dbReference>
<evidence type="ECO:0000313" key="16">
    <source>
        <dbReference type="EMBL" id="KAJ8922712.1"/>
    </source>
</evidence>
<dbReference type="PIRSF" id="PIRSF000948">
    <property type="entry name" value="Sphingomy_PDE"/>
    <property type="match status" value="1"/>
</dbReference>
<evidence type="ECO:0000256" key="2">
    <source>
        <dbReference type="ARBA" id="ARBA00008234"/>
    </source>
</evidence>
<dbReference type="SUPFAM" id="SSF56300">
    <property type="entry name" value="Metallo-dependent phosphatases"/>
    <property type="match status" value="1"/>
</dbReference>
<dbReference type="CDD" id="cd00842">
    <property type="entry name" value="MPP_ASMase"/>
    <property type="match status" value="1"/>
</dbReference>
<keyword evidence="5 14" id="KW-0732">Signal</keyword>
<evidence type="ECO:0000259" key="15">
    <source>
        <dbReference type="PROSITE" id="PS50015"/>
    </source>
</evidence>
<comment type="caution">
    <text evidence="16">The sequence shown here is derived from an EMBL/GenBank/DDBJ whole genome shotgun (WGS) entry which is preliminary data.</text>
</comment>
<feature type="domain" description="Saposin B-type" evidence="15">
    <location>
        <begin position="67"/>
        <end position="153"/>
    </location>
</feature>
<sequence length="598" mass="68649">MVSKWVECLLLCVCLSASTSSAPEAFEVVTKALTDYLTSGARPPNLDHALEQYPLPNVLVTGEIKDDSQKCRLCTLLTDVLIMNRRLGMNDVQLASEASYLCRTMKMATDRVCDGTIKNNLDIFTYMIDNNEDMTGSRICRIVLREKECDSGSENYEWTIDVPPGKTVERTKTNSSTTFNILHVSDIHYDPLYTPGKTNTCHENVCCQDDQADGELAAGTACGYWSDYYNADIPFYTMQETLRQTTTHNFDYVYYTGDFVAHRVWSTSVENNTRDIIAVTDQFKKYYNVPVYPVLGNHEPHPVNLWSSDGVDGTISTQWVFDLVAEQWGEWLSEDAKKTILKGGYYTVSPRKGFRVIALNSNLCYITNWWLINDSKDPHGQLAWLGEQLLEAEKNEESVHILMHVPSGNSDCLHTWGREYRRLVTRFSNTITGQFSGHTHRDQFWVYYDEEEPSKAVNVLWNGASVTPYSYANPSYKLYQINTETFDVFDLEEWTFNLTLANMYPSREVDWYKLYSFKDAFEVDTLQPNDVDGLISKMLKNRSLIYKYYLYKFRNSDVAVASGCDESCQKSLLCDMVTTAYDDTEHCEKIKKLYDENK</sequence>
<gene>
    <name evidence="16" type="ORF">NQ315_007747</name>
</gene>
<evidence type="ECO:0000256" key="13">
    <source>
        <dbReference type="PIRSR" id="PIRSR000948-2"/>
    </source>
</evidence>
<dbReference type="InterPro" id="IPR008139">
    <property type="entry name" value="SaposinB_dom"/>
</dbReference>
<dbReference type="PANTHER" id="PTHR10340:SF29">
    <property type="entry name" value="SPHINGOMYELIN PHOSPHODIESTERASE"/>
    <property type="match status" value="1"/>
</dbReference>
<keyword evidence="9" id="KW-0325">Glycoprotein</keyword>
<protein>
    <recommendedName>
        <fullName evidence="11">Sphingomyelin phosphodiesterase</fullName>
        <ecNumber evidence="11">3.1.4.12</ecNumber>
    </recommendedName>
</protein>
<dbReference type="GO" id="GO:0005615">
    <property type="term" value="C:extracellular space"/>
    <property type="evidence" value="ECO:0007669"/>
    <property type="project" value="TreeGrafter"/>
</dbReference>
<feature type="binding site" evidence="12">
    <location>
        <position position="186"/>
    </location>
    <ligand>
        <name>Zn(2+)</name>
        <dbReference type="ChEBI" id="CHEBI:29105"/>
        <label>1</label>
    </ligand>
</feature>
<dbReference type="Gene3D" id="3.60.21.10">
    <property type="match status" value="1"/>
</dbReference>
<dbReference type="GO" id="GO:0046513">
    <property type="term" value="P:ceramide biosynthetic process"/>
    <property type="evidence" value="ECO:0007669"/>
    <property type="project" value="UniProtKB-ARBA"/>
</dbReference>
<dbReference type="Proteomes" id="UP001159042">
    <property type="component" value="Unassembled WGS sequence"/>
</dbReference>
<proteinExistence type="inferred from homology"/>
<evidence type="ECO:0000256" key="8">
    <source>
        <dbReference type="ARBA" id="ARBA00023157"/>
    </source>
</evidence>
<evidence type="ECO:0000256" key="10">
    <source>
        <dbReference type="ARBA" id="ARBA00047268"/>
    </source>
</evidence>
<dbReference type="InterPro" id="IPR045473">
    <property type="entry name" value="ASM_C"/>
</dbReference>
<feature type="chain" id="PRO_5043944971" description="Sphingomyelin phosphodiesterase" evidence="14">
    <location>
        <begin position="22"/>
        <end position="598"/>
    </location>
</feature>
<dbReference type="InterPro" id="IPR004843">
    <property type="entry name" value="Calcineurin-like_PHP"/>
</dbReference>
<dbReference type="GO" id="GO:0016020">
    <property type="term" value="C:membrane"/>
    <property type="evidence" value="ECO:0007669"/>
    <property type="project" value="GOC"/>
</dbReference>
<dbReference type="GO" id="GO:0046872">
    <property type="term" value="F:metal ion binding"/>
    <property type="evidence" value="ECO:0007669"/>
    <property type="project" value="UniProtKB-KW"/>
</dbReference>
<dbReference type="InterPro" id="IPR029052">
    <property type="entry name" value="Metallo-depent_PP-like"/>
</dbReference>